<protein>
    <recommendedName>
        <fullName evidence="3">DUF1641 domain-containing protein</fullName>
    </recommendedName>
</protein>
<proteinExistence type="predicted"/>
<dbReference type="EMBL" id="CP019155">
    <property type="protein sequence ID" value="AUG48978.1"/>
    <property type="molecule type" value="Genomic_DNA"/>
</dbReference>
<keyword evidence="2" id="KW-1185">Reference proteome</keyword>
<dbReference type="KEGG" id="hta:BVU17_15390"/>
<dbReference type="OrthoDB" id="56850at2157"/>
<evidence type="ECO:0000313" key="1">
    <source>
        <dbReference type="EMBL" id="AUG48978.1"/>
    </source>
</evidence>
<evidence type="ECO:0000313" key="2">
    <source>
        <dbReference type="Proteomes" id="UP000242917"/>
    </source>
</evidence>
<evidence type="ECO:0008006" key="3">
    <source>
        <dbReference type="Google" id="ProtNLM"/>
    </source>
</evidence>
<dbReference type="AlphaFoldDB" id="A0A2H5A2K8"/>
<reference evidence="1 2" key="1">
    <citation type="submission" date="2017-01" db="EMBL/GenBank/DDBJ databases">
        <title>A Red Light-Sensitive Sensory Rhodopsin I From Haloarcula taiwanensis, A New Haloarchaeon Isolated From Taiwan.</title>
        <authorList>
            <person name="Yang C.-S."/>
            <person name="Han Y.-A."/>
            <person name="Chen P.-C."/>
            <person name="Ng W.V."/>
            <person name="Chen T.-W."/>
        </authorList>
    </citation>
    <scope>NUCLEOTIDE SEQUENCE [LARGE SCALE GENOMIC DNA]</scope>
    <source>
        <strain evidence="1 2">Taiwanensis</strain>
    </source>
</reference>
<sequence>MSEQQPSADDLTEELTTAIEENPEAFATFVRNLDTVNEMVEVAELGTAAMDDEMITSLAGTGASLGELADTAASDDTRGALQTVLGALGDANSSGPVDLHDVWDGIRSGEFLTGVRYLLAVVRSLGRAAQNQ</sequence>
<organism evidence="1 2">
    <name type="scientific">Haloarcula taiwanensis</name>
    <dbReference type="NCBI Taxonomy" id="1932004"/>
    <lineage>
        <taxon>Archaea</taxon>
        <taxon>Methanobacteriati</taxon>
        <taxon>Methanobacteriota</taxon>
        <taxon>Stenosarchaea group</taxon>
        <taxon>Halobacteria</taxon>
        <taxon>Halobacteriales</taxon>
        <taxon>Haloarculaceae</taxon>
        <taxon>Haloarcula</taxon>
    </lineage>
</organism>
<gene>
    <name evidence="1" type="ORF">BVU17_15390</name>
</gene>
<dbReference type="Proteomes" id="UP000242917">
    <property type="component" value="Chromosome II"/>
</dbReference>
<accession>A0A2H5A2K8</accession>
<name>A0A2H5A2K8_9EURY</name>